<evidence type="ECO:0000256" key="4">
    <source>
        <dbReference type="ARBA" id="ARBA00022538"/>
    </source>
</evidence>
<evidence type="ECO:0000256" key="1">
    <source>
        <dbReference type="ARBA" id="ARBA00004651"/>
    </source>
</evidence>
<keyword evidence="8 10" id="KW-0406">Ion transport</keyword>
<proteinExistence type="inferred from homology"/>
<keyword evidence="10" id="KW-0997">Cell inner membrane</keyword>
<dbReference type="Pfam" id="PF02386">
    <property type="entry name" value="TrkH"/>
    <property type="match status" value="1"/>
</dbReference>
<accession>A0ABQ1I595</accession>
<feature type="transmembrane region" description="Helical" evidence="11">
    <location>
        <begin position="188"/>
        <end position="208"/>
    </location>
</feature>
<organism evidence="12 13">
    <name type="scientific">Agarivorans gilvus</name>
    <dbReference type="NCBI Taxonomy" id="680279"/>
    <lineage>
        <taxon>Bacteria</taxon>
        <taxon>Pseudomonadati</taxon>
        <taxon>Pseudomonadota</taxon>
        <taxon>Gammaproteobacteria</taxon>
        <taxon>Alteromonadales</taxon>
        <taxon>Alteromonadaceae</taxon>
        <taxon>Agarivorans</taxon>
    </lineage>
</organism>
<feature type="transmembrane region" description="Helical" evidence="11">
    <location>
        <begin position="73"/>
        <end position="93"/>
    </location>
</feature>
<evidence type="ECO:0000256" key="11">
    <source>
        <dbReference type="SAM" id="Phobius"/>
    </source>
</evidence>
<evidence type="ECO:0000313" key="12">
    <source>
        <dbReference type="EMBL" id="GGB11241.1"/>
    </source>
</evidence>
<keyword evidence="4 10" id="KW-0633">Potassium transport</keyword>
<evidence type="ECO:0000313" key="13">
    <source>
        <dbReference type="Proteomes" id="UP000651977"/>
    </source>
</evidence>
<dbReference type="InterPro" id="IPR004772">
    <property type="entry name" value="TrkH"/>
</dbReference>
<evidence type="ECO:0000256" key="6">
    <source>
        <dbReference type="ARBA" id="ARBA00022958"/>
    </source>
</evidence>
<dbReference type="InterPro" id="IPR003445">
    <property type="entry name" value="Cat_transpt"/>
</dbReference>
<dbReference type="RefSeq" id="WP_229711205.1">
    <property type="nucleotide sequence ID" value="NZ_BMDY01000015.1"/>
</dbReference>
<keyword evidence="9 10" id="KW-0472">Membrane</keyword>
<name>A0ABQ1I595_9ALTE</name>
<feature type="transmembrane region" description="Helical" evidence="11">
    <location>
        <begin position="276"/>
        <end position="293"/>
    </location>
</feature>
<keyword evidence="7 11" id="KW-1133">Transmembrane helix</keyword>
<evidence type="ECO:0000256" key="7">
    <source>
        <dbReference type="ARBA" id="ARBA00022989"/>
    </source>
</evidence>
<dbReference type="EMBL" id="BMDY01000015">
    <property type="protein sequence ID" value="GGB11241.1"/>
    <property type="molecule type" value="Genomic_DNA"/>
</dbReference>
<protein>
    <recommendedName>
        <fullName evidence="10">Trk system potassium uptake protein</fullName>
    </recommendedName>
</protein>
<dbReference type="PANTHER" id="PTHR32024">
    <property type="entry name" value="TRK SYSTEM POTASSIUM UPTAKE PROTEIN TRKG-RELATED"/>
    <property type="match status" value="1"/>
</dbReference>
<evidence type="ECO:0000256" key="2">
    <source>
        <dbReference type="ARBA" id="ARBA00022448"/>
    </source>
</evidence>
<keyword evidence="6 10" id="KW-0630">Potassium</keyword>
<dbReference type="PANTHER" id="PTHR32024:SF3">
    <property type="entry name" value="TRK SYSTEM POTASSIUM UPTAKE PROTEIN"/>
    <property type="match status" value="1"/>
</dbReference>
<comment type="caution">
    <text evidence="12">The sequence shown here is derived from an EMBL/GenBank/DDBJ whole genome shotgun (WGS) entry which is preliminary data.</text>
</comment>
<feature type="transmembrane region" description="Helical" evidence="11">
    <location>
        <begin position="236"/>
        <end position="256"/>
    </location>
</feature>
<dbReference type="NCBIfam" id="TIGR00933">
    <property type="entry name" value="2a38"/>
    <property type="match status" value="1"/>
</dbReference>
<keyword evidence="3 10" id="KW-1003">Cell membrane</keyword>
<keyword evidence="5 11" id="KW-0812">Transmembrane</keyword>
<feature type="transmembrane region" description="Helical" evidence="11">
    <location>
        <begin position="12"/>
        <end position="31"/>
    </location>
</feature>
<evidence type="ECO:0000256" key="3">
    <source>
        <dbReference type="ARBA" id="ARBA00022475"/>
    </source>
</evidence>
<sequence>MMIASDLKPILFVTGLVLSKLSLLMLAPLAMGMAYDEPGYVEFFYTIIVTQTAAFTMLRWGRQAQFNLSVRGMFMLTTSVWLIACMFGALPLYRIDHISFTDAFFETMSGLTTTGSTVLAGLDEMPKSALLWRSMLQWLGGIGFIVLSVAILPFLNVGGMRLFQTESSDWSDKNTPKTKNVASNMLKVYLLLSVFCALAYHLTGMNWFEAINHAMTTISTGGYSTSDESMAHFSNASHWVGSAFMLLGGLPFLLLVQSLQHRDLHYIWRDAQVRGFITLIAVVGGMMSAWLWLHGTFSLEDALRISIFNIISIVTTTGYGLTDFSHWGNFTTVLFIFLMLVGACSGSTSGGIKIFRFQLASGLFTRQLQQLVHPRGIYPHRYNGRVVSEQHIRSLVAFIFAFFFTLILLASGLALLGLDPVTALSGAMTALANVGPGLGRVIGPDHNFHLLPDSAKWLLSFGMLLGRLEVLTVLVLFLPAYWRYR</sequence>
<evidence type="ECO:0000256" key="5">
    <source>
        <dbReference type="ARBA" id="ARBA00022692"/>
    </source>
</evidence>
<evidence type="ECO:0000256" key="10">
    <source>
        <dbReference type="PIRNR" id="PIRNR006247"/>
    </source>
</evidence>
<feature type="transmembrane region" description="Helical" evidence="11">
    <location>
        <begin position="457"/>
        <end position="482"/>
    </location>
</feature>
<evidence type="ECO:0000256" key="8">
    <source>
        <dbReference type="ARBA" id="ARBA00023065"/>
    </source>
</evidence>
<evidence type="ECO:0000256" key="9">
    <source>
        <dbReference type="ARBA" id="ARBA00023136"/>
    </source>
</evidence>
<keyword evidence="2 10" id="KW-0813">Transport</keyword>
<comment type="subcellular location">
    <subcellularLocation>
        <location evidence="10">Cell inner membrane</location>
        <topology evidence="10">Multi-pass membrane protein</topology>
    </subcellularLocation>
    <subcellularLocation>
        <location evidence="1">Cell membrane</location>
        <topology evidence="1">Multi-pass membrane protein</topology>
    </subcellularLocation>
</comment>
<reference evidence="13" key="1">
    <citation type="journal article" date="2019" name="Int. J. Syst. Evol. Microbiol.">
        <title>The Global Catalogue of Microorganisms (GCM) 10K type strain sequencing project: providing services to taxonomists for standard genome sequencing and annotation.</title>
        <authorList>
            <consortium name="The Broad Institute Genomics Platform"/>
            <consortium name="The Broad Institute Genome Sequencing Center for Infectious Disease"/>
            <person name="Wu L."/>
            <person name="Ma J."/>
        </authorList>
    </citation>
    <scope>NUCLEOTIDE SEQUENCE [LARGE SCALE GENOMIC DNA]</scope>
    <source>
        <strain evidence="13">CGMCC 1.10131</strain>
    </source>
</reference>
<dbReference type="Proteomes" id="UP000651977">
    <property type="component" value="Unassembled WGS sequence"/>
</dbReference>
<dbReference type="PIRSF" id="PIRSF006247">
    <property type="entry name" value="TrkH"/>
    <property type="match status" value="1"/>
</dbReference>
<feature type="transmembrane region" description="Helical" evidence="11">
    <location>
        <begin position="327"/>
        <end position="346"/>
    </location>
</feature>
<keyword evidence="13" id="KW-1185">Reference proteome</keyword>
<comment type="function">
    <text evidence="10">Low-affinity potassium transport system. Interacts with Trk system potassium uptake protein TrkA.</text>
</comment>
<feature type="transmembrane region" description="Helical" evidence="11">
    <location>
        <begin position="43"/>
        <end position="61"/>
    </location>
</feature>
<feature type="transmembrane region" description="Helical" evidence="11">
    <location>
        <begin position="135"/>
        <end position="155"/>
    </location>
</feature>
<feature type="transmembrane region" description="Helical" evidence="11">
    <location>
        <begin position="395"/>
        <end position="418"/>
    </location>
</feature>
<comment type="similarity">
    <text evidence="10">Belongs to the TrkH potassium transport family.</text>
</comment>
<gene>
    <name evidence="12" type="ORF">GCM10007414_25860</name>
</gene>